<evidence type="ECO:0000256" key="4">
    <source>
        <dbReference type="ARBA" id="ARBA00020268"/>
    </source>
</evidence>
<evidence type="ECO:0000256" key="14">
    <source>
        <dbReference type="SAM" id="Phobius"/>
    </source>
</evidence>
<gene>
    <name evidence="15" type="ORF">DPM19_23020</name>
</gene>
<keyword evidence="16" id="KW-1185">Reference proteome</keyword>
<evidence type="ECO:0000313" key="15">
    <source>
        <dbReference type="EMBL" id="RAY12888.1"/>
    </source>
</evidence>
<dbReference type="GO" id="GO:0015297">
    <property type="term" value="F:antiporter activity"/>
    <property type="evidence" value="ECO:0007669"/>
    <property type="project" value="UniProtKB-KW"/>
</dbReference>
<dbReference type="Pfam" id="PF01554">
    <property type="entry name" value="MatE"/>
    <property type="match status" value="2"/>
</dbReference>
<evidence type="ECO:0000256" key="8">
    <source>
        <dbReference type="ARBA" id="ARBA00022692"/>
    </source>
</evidence>
<dbReference type="PANTHER" id="PTHR43298">
    <property type="entry name" value="MULTIDRUG RESISTANCE PROTEIN NORM-RELATED"/>
    <property type="match status" value="1"/>
</dbReference>
<dbReference type="PIRSF" id="PIRSF006603">
    <property type="entry name" value="DinF"/>
    <property type="match status" value="1"/>
</dbReference>
<dbReference type="GO" id="GO:0006811">
    <property type="term" value="P:monoatomic ion transport"/>
    <property type="evidence" value="ECO:0007669"/>
    <property type="project" value="UniProtKB-KW"/>
</dbReference>
<evidence type="ECO:0000256" key="6">
    <source>
        <dbReference type="ARBA" id="ARBA00022449"/>
    </source>
</evidence>
<proteinExistence type="inferred from homology"/>
<evidence type="ECO:0000256" key="12">
    <source>
        <dbReference type="ARBA" id="ARBA00031636"/>
    </source>
</evidence>
<keyword evidence="11 14" id="KW-0472">Membrane</keyword>
<dbReference type="AlphaFoldDB" id="A0A365H1H6"/>
<evidence type="ECO:0000256" key="3">
    <source>
        <dbReference type="ARBA" id="ARBA00010199"/>
    </source>
</evidence>
<keyword evidence="8 14" id="KW-0812">Transmembrane</keyword>
<evidence type="ECO:0000256" key="10">
    <source>
        <dbReference type="ARBA" id="ARBA00023065"/>
    </source>
</evidence>
<comment type="similarity">
    <text evidence="3">Belongs to the multi antimicrobial extrusion (MATE) (TC 2.A.66.1) family.</text>
</comment>
<dbReference type="NCBIfam" id="TIGR00797">
    <property type="entry name" value="matE"/>
    <property type="match status" value="1"/>
</dbReference>
<comment type="subcellular location">
    <subcellularLocation>
        <location evidence="2">Cell membrane</location>
        <topology evidence="2">Multi-pass membrane protein</topology>
    </subcellularLocation>
</comment>
<evidence type="ECO:0000256" key="5">
    <source>
        <dbReference type="ARBA" id="ARBA00022448"/>
    </source>
</evidence>
<feature type="transmembrane region" description="Helical" evidence="14">
    <location>
        <begin position="118"/>
        <end position="141"/>
    </location>
</feature>
<dbReference type="GO" id="GO:0005886">
    <property type="term" value="C:plasma membrane"/>
    <property type="evidence" value="ECO:0007669"/>
    <property type="project" value="UniProtKB-SubCell"/>
</dbReference>
<feature type="transmembrane region" description="Helical" evidence="14">
    <location>
        <begin position="344"/>
        <end position="364"/>
    </location>
</feature>
<dbReference type="InterPro" id="IPR050222">
    <property type="entry name" value="MATE_MdtK"/>
</dbReference>
<protein>
    <recommendedName>
        <fullName evidence="4">Probable multidrug resistance protein NorM</fullName>
    </recommendedName>
    <alternativeName>
        <fullName evidence="12">Multidrug-efflux transporter</fullName>
    </alternativeName>
</protein>
<accession>A0A365H1H6</accession>
<name>A0A365H1H6_9ACTN</name>
<feature type="transmembrane region" description="Helical" evidence="14">
    <location>
        <begin position="75"/>
        <end position="97"/>
    </location>
</feature>
<dbReference type="InterPro" id="IPR048279">
    <property type="entry name" value="MdtK-like"/>
</dbReference>
<dbReference type="Proteomes" id="UP000251891">
    <property type="component" value="Unassembled WGS sequence"/>
</dbReference>
<feature type="transmembrane region" description="Helical" evidence="14">
    <location>
        <begin position="218"/>
        <end position="237"/>
    </location>
</feature>
<dbReference type="GO" id="GO:0042910">
    <property type="term" value="F:xenobiotic transmembrane transporter activity"/>
    <property type="evidence" value="ECO:0007669"/>
    <property type="project" value="InterPro"/>
</dbReference>
<keyword evidence="5" id="KW-0813">Transport</keyword>
<feature type="transmembrane region" description="Helical" evidence="14">
    <location>
        <begin position="161"/>
        <end position="179"/>
    </location>
</feature>
<evidence type="ECO:0000256" key="11">
    <source>
        <dbReference type="ARBA" id="ARBA00023136"/>
    </source>
</evidence>
<dbReference type="PANTHER" id="PTHR43298:SF2">
    <property type="entry name" value="FMN_FAD EXPORTER YEEO-RELATED"/>
    <property type="match status" value="1"/>
</dbReference>
<keyword evidence="10" id="KW-0406">Ion transport</keyword>
<feature type="transmembrane region" description="Helical" evidence="14">
    <location>
        <begin position="43"/>
        <end position="63"/>
    </location>
</feature>
<organism evidence="15 16">
    <name type="scientific">Actinomadura craniellae</name>
    <dbReference type="NCBI Taxonomy" id="2231787"/>
    <lineage>
        <taxon>Bacteria</taxon>
        <taxon>Bacillati</taxon>
        <taxon>Actinomycetota</taxon>
        <taxon>Actinomycetes</taxon>
        <taxon>Streptosporangiales</taxon>
        <taxon>Thermomonosporaceae</taxon>
        <taxon>Actinomadura</taxon>
    </lineage>
</organism>
<feature type="transmembrane region" description="Helical" evidence="14">
    <location>
        <begin position="435"/>
        <end position="454"/>
    </location>
</feature>
<evidence type="ECO:0000256" key="13">
    <source>
        <dbReference type="SAM" id="MobiDB-lite"/>
    </source>
</evidence>
<dbReference type="InterPro" id="IPR002528">
    <property type="entry name" value="MATE_fam"/>
</dbReference>
<keyword evidence="6" id="KW-0050">Antiport</keyword>
<evidence type="ECO:0000256" key="7">
    <source>
        <dbReference type="ARBA" id="ARBA00022475"/>
    </source>
</evidence>
<keyword evidence="9 14" id="KW-1133">Transmembrane helix</keyword>
<evidence type="ECO:0000256" key="1">
    <source>
        <dbReference type="ARBA" id="ARBA00003408"/>
    </source>
</evidence>
<reference evidence="15 16" key="1">
    <citation type="submission" date="2018-06" db="EMBL/GenBank/DDBJ databases">
        <title>Actinomadura craniellae sp. nov. isolated from marine sponge Craniella sp.</title>
        <authorList>
            <person name="Li L."/>
            <person name="Xu Q.H."/>
            <person name="Lin H.W."/>
            <person name="Lu Y.H."/>
        </authorList>
    </citation>
    <scope>NUCLEOTIDE SEQUENCE [LARGE SCALE GENOMIC DNA]</scope>
    <source>
        <strain evidence="15 16">LHW63021</strain>
    </source>
</reference>
<feature type="region of interest" description="Disordered" evidence="13">
    <location>
        <begin position="1"/>
        <end position="23"/>
    </location>
</feature>
<keyword evidence="7" id="KW-1003">Cell membrane</keyword>
<comment type="caution">
    <text evidence="15">The sequence shown here is derived from an EMBL/GenBank/DDBJ whole genome shotgun (WGS) entry which is preliminary data.</text>
</comment>
<dbReference type="EMBL" id="QLYX01000011">
    <property type="protein sequence ID" value="RAY12888.1"/>
    <property type="molecule type" value="Genomic_DNA"/>
</dbReference>
<comment type="function">
    <text evidence="1">Multidrug efflux pump.</text>
</comment>
<feature type="transmembrane region" description="Helical" evidence="14">
    <location>
        <begin position="409"/>
        <end position="429"/>
    </location>
</feature>
<feature type="transmembrane region" description="Helical" evidence="14">
    <location>
        <begin position="303"/>
        <end position="323"/>
    </location>
</feature>
<feature type="transmembrane region" description="Helical" evidence="14">
    <location>
        <begin position="376"/>
        <end position="397"/>
    </location>
</feature>
<evidence type="ECO:0000313" key="16">
    <source>
        <dbReference type="Proteomes" id="UP000251891"/>
    </source>
</evidence>
<sequence>MVAAMCSRVPHKRDRRAREGRYRGRWNRRSRKGNSSFAGAGRIWRLAAPLMVAGLTQIILNVVDTVMLARLSTAALGAFALAAPVYLVALVVVRGWATAVQIQVARHHGAGRPGEVARVVRVGVLVSLAAGTAVGAVLYAAATPFLTVLGASAELVGPGAGYLRVLAFAVPLAAVSFTVQGACAGVGVTRVAMYHALLVNAVNLPLGLALIFGAGFGVTGAAVATLVATGTGTAYLLGYGRARLPRVPDGPIAAARTARGLWRIGWPEMSTMGIGYLNEALLAGFAARMGTHDLAAYRIVDNLILVLFTVLVSATTAVTVLAGQELGAGDRERADAWRRAGLRLLVVLLAVPLAAVLLAGRPLISLVTTDAAVADLAWSIAPLALLSLAPLLAGMAYAAVLRAAEDTRAIMIASVAGDYVALIPLAWLLGVHLDLGLTGLYLGWTAFGVLYSLLLHLRYRRTRPGPGHLRSPASDGPEASLP</sequence>
<evidence type="ECO:0000256" key="2">
    <source>
        <dbReference type="ARBA" id="ARBA00004651"/>
    </source>
</evidence>
<evidence type="ECO:0000256" key="9">
    <source>
        <dbReference type="ARBA" id="ARBA00022989"/>
    </source>
</evidence>